<evidence type="ECO:0000256" key="7">
    <source>
        <dbReference type="ARBA" id="ARBA00022982"/>
    </source>
</evidence>
<dbReference type="GO" id="GO:0005739">
    <property type="term" value="C:mitochondrion"/>
    <property type="evidence" value="ECO:0007669"/>
    <property type="project" value="UniProtKB-SubCell"/>
</dbReference>
<dbReference type="EMBL" id="JALJOR010000001">
    <property type="protein sequence ID" value="KAK9828542.1"/>
    <property type="molecule type" value="Genomic_DNA"/>
</dbReference>
<sequence length="104" mass="11390">MSEAGADTPPPTSAVLFAISKLIATRCGKQNRAFVECKAKDANPEACLQAGDAVTDCVVALLKDVNKKAPEELKTYYSCLDYYSNNFSKCRAEQEAFEKVVFNK</sequence>
<evidence type="ECO:0000256" key="2">
    <source>
        <dbReference type="ARBA" id="ARBA00004173"/>
    </source>
</evidence>
<dbReference type="PANTHER" id="PTHR13344">
    <property type="entry name" value="NADH-UBIQUINONE OXIDOREDUCTASE"/>
    <property type="match status" value="1"/>
</dbReference>
<keyword evidence="11" id="KW-1185">Reference proteome</keyword>
<protein>
    <submittedName>
        <fullName evidence="10">Uncharacterized protein</fullName>
    </submittedName>
</protein>
<accession>A0AAW1R5I5</accession>
<dbReference type="GO" id="GO:0006120">
    <property type="term" value="P:mitochondrial electron transport, NADH to ubiquinone"/>
    <property type="evidence" value="ECO:0007669"/>
    <property type="project" value="InterPro"/>
</dbReference>
<keyword evidence="6" id="KW-0677">Repeat</keyword>
<keyword evidence="8" id="KW-0496">Mitochondrion</keyword>
<comment type="caution">
    <text evidence="10">The sequence shown here is derived from an EMBL/GenBank/DDBJ whole genome shotgun (WGS) entry which is preliminary data.</text>
</comment>
<dbReference type="AlphaFoldDB" id="A0AAW1R5I5"/>
<keyword evidence="4" id="KW-0813">Transport</keyword>
<evidence type="ECO:0000256" key="8">
    <source>
        <dbReference type="ARBA" id="ARBA00023128"/>
    </source>
</evidence>
<evidence type="ECO:0000256" key="1">
    <source>
        <dbReference type="ARBA" id="ARBA00003195"/>
    </source>
</evidence>
<comment type="similarity">
    <text evidence="3">Belongs to the complex I NDUFA8 subunit family.</text>
</comment>
<dbReference type="InterPro" id="IPR016680">
    <property type="entry name" value="NDUFA8"/>
</dbReference>
<comment type="subcellular location">
    <subcellularLocation>
        <location evidence="2">Mitochondrion</location>
    </subcellularLocation>
</comment>
<evidence type="ECO:0000256" key="6">
    <source>
        <dbReference type="ARBA" id="ARBA00022737"/>
    </source>
</evidence>
<dbReference type="PANTHER" id="PTHR13344:SF0">
    <property type="entry name" value="NADH DEHYDROGENASE [UBIQUINONE] 1 ALPHA SUBCOMPLEX SUBUNIT 8"/>
    <property type="match status" value="1"/>
</dbReference>
<evidence type="ECO:0000256" key="3">
    <source>
        <dbReference type="ARBA" id="ARBA00010705"/>
    </source>
</evidence>
<name>A0AAW1R5I5_9CHLO</name>
<dbReference type="Proteomes" id="UP001489004">
    <property type="component" value="Unassembled WGS sequence"/>
</dbReference>
<reference evidence="10 11" key="1">
    <citation type="journal article" date="2024" name="Nat. Commun.">
        <title>Phylogenomics reveals the evolutionary origins of lichenization in chlorophyte algae.</title>
        <authorList>
            <person name="Puginier C."/>
            <person name="Libourel C."/>
            <person name="Otte J."/>
            <person name="Skaloud P."/>
            <person name="Haon M."/>
            <person name="Grisel S."/>
            <person name="Petersen M."/>
            <person name="Berrin J.G."/>
            <person name="Delaux P.M."/>
            <person name="Dal Grande F."/>
            <person name="Keller J."/>
        </authorList>
    </citation>
    <scope>NUCLEOTIDE SEQUENCE [LARGE SCALE GENOMIC DNA]</scope>
    <source>
        <strain evidence="10 11">SAG 2043</strain>
    </source>
</reference>
<evidence type="ECO:0000256" key="4">
    <source>
        <dbReference type="ARBA" id="ARBA00022448"/>
    </source>
</evidence>
<evidence type="ECO:0000313" key="11">
    <source>
        <dbReference type="Proteomes" id="UP001489004"/>
    </source>
</evidence>
<evidence type="ECO:0000256" key="9">
    <source>
        <dbReference type="ARBA" id="ARBA00023157"/>
    </source>
</evidence>
<proteinExistence type="inferred from homology"/>
<evidence type="ECO:0000256" key="5">
    <source>
        <dbReference type="ARBA" id="ARBA00022660"/>
    </source>
</evidence>
<keyword evidence="9" id="KW-1015">Disulfide bond</keyword>
<keyword evidence="7" id="KW-0249">Electron transport</keyword>
<organism evidence="10 11">
    <name type="scientific">[Myrmecia] bisecta</name>
    <dbReference type="NCBI Taxonomy" id="41462"/>
    <lineage>
        <taxon>Eukaryota</taxon>
        <taxon>Viridiplantae</taxon>
        <taxon>Chlorophyta</taxon>
        <taxon>core chlorophytes</taxon>
        <taxon>Trebouxiophyceae</taxon>
        <taxon>Trebouxiales</taxon>
        <taxon>Trebouxiaceae</taxon>
        <taxon>Myrmecia</taxon>
    </lineage>
</organism>
<gene>
    <name evidence="10" type="ORF">WJX72_000660</name>
</gene>
<evidence type="ECO:0000313" key="10">
    <source>
        <dbReference type="EMBL" id="KAK9828542.1"/>
    </source>
</evidence>
<comment type="function">
    <text evidence="1">Accessory subunit of the mitochondrial membrane respiratory chain NADH dehydrogenase (Complex I), that is believed not to be involved in catalysis. Complex I functions in the transfer of electrons from NADH to the respiratory chain. The immediate electron acceptor for the enzyme is believed to be ubiquinone.</text>
</comment>
<keyword evidence="5" id="KW-0679">Respiratory chain</keyword>